<gene>
    <name evidence="6" type="ORF">ALP65_03831</name>
</gene>
<dbReference type="Pfam" id="PF13458">
    <property type="entry name" value="Peripla_BP_6"/>
    <property type="match status" value="1"/>
</dbReference>
<dbReference type="CDD" id="cd06342">
    <property type="entry name" value="PBP1_ABC_LIVBP-like"/>
    <property type="match status" value="1"/>
</dbReference>
<evidence type="ECO:0000256" key="1">
    <source>
        <dbReference type="ARBA" id="ARBA00010062"/>
    </source>
</evidence>
<dbReference type="SUPFAM" id="SSF53822">
    <property type="entry name" value="Periplasmic binding protein-like I"/>
    <property type="match status" value="1"/>
</dbReference>
<organism evidence="6 7">
    <name type="scientific">Pseudomonas aeruginosa</name>
    <dbReference type="NCBI Taxonomy" id="287"/>
    <lineage>
        <taxon>Bacteria</taxon>
        <taxon>Pseudomonadati</taxon>
        <taxon>Pseudomonadota</taxon>
        <taxon>Gammaproteobacteria</taxon>
        <taxon>Pseudomonadales</taxon>
        <taxon>Pseudomonadaceae</taxon>
        <taxon>Pseudomonas</taxon>
    </lineage>
</organism>
<dbReference type="InterPro" id="IPR000709">
    <property type="entry name" value="Leu_Ile_Val-bd"/>
</dbReference>
<evidence type="ECO:0000259" key="5">
    <source>
        <dbReference type="Pfam" id="PF13458"/>
    </source>
</evidence>
<reference evidence="6 7" key="1">
    <citation type="submission" date="2018-08" db="EMBL/GenBank/DDBJ databases">
        <title>Recombination of ecologically and evolutionarily significant loci maintains genetic cohesion in the Pseudomonas syringae species complex.</title>
        <authorList>
            <person name="Dillon M."/>
            <person name="Thakur S."/>
            <person name="Almeida R.N.D."/>
            <person name="Weir B.S."/>
            <person name="Guttman D.S."/>
        </authorList>
    </citation>
    <scope>NUCLEOTIDE SEQUENCE [LARGE SCALE GENOMIC DNA]</scope>
    <source>
        <strain evidence="6 7">ICMP 7846</strain>
    </source>
</reference>
<name>A0A3M5DAN4_PSEAI</name>
<dbReference type="EMBL" id="RBSQ01001201">
    <property type="protein sequence ID" value="RMS46781.1"/>
    <property type="molecule type" value="Genomic_DNA"/>
</dbReference>
<dbReference type="AlphaFoldDB" id="A0A3M5DAN4"/>
<evidence type="ECO:0000256" key="3">
    <source>
        <dbReference type="ARBA" id="ARBA00022729"/>
    </source>
</evidence>
<evidence type="ECO:0000256" key="4">
    <source>
        <dbReference type="ARBA" id="ARBA00022970"/>
    </source>
</evidence>
<keyword evidence="2" id="KW-0813">Transport</keyword>
<evidence type="ECO:0000313" key="7">
    <source>
        <dbReference type="Proteomes" id="UP000270834"/>
    </source>
</evidence>
<sequence>MAGHSGKKRMARRLLCLLSETQQQHRSYERQHHPQEQHPMSKKLFRKGILALAVSSVMGLSTHALADVVIGVAGPHTGANASFGEQYWRGASQAAEDINAAGGINGEKIKLVKADDACEPKQAVAVDNRLVDQDKAIAVVGHFCSSSTIPASEVYDEAGIIAITPGSTNPQVTERGLSGMFRMCGRDDQQGVVAGDYIVNVLKAKKVAVIHDKDTYGQGLADATRAQLNKLGVKEVLYEGLTRGEKDFNALVTKIRASGAEVVYFGGLHPEAGPLVRQMREQGLTAKFMSDDGVVTDELATTAGGPQYVKGVLMTFGADPRLIPDGKAVVEKFRAGGFEPEGYTLYSYASIQSLAAAFNGAGANDPAKAAEWLKSHPVQTVMGKKEWDKKGDLKVSDYVVYEWDDKGKYHQLP</sequence>
<evidence type="ECO:0000313" key="6">
    <source>
        <dbReference type="EMBL" id="RMS46781.1"/>
    </source>
</evidence>
<dbReference type="InterPro" id="IPR028082">
    <property type="entry name" value="Peripla_BP_I"/>
</dbReference>
<comment type="similarity">
    <text evidence="1">Belongs to the leucine-binding protein family.</text>
</comment>
<dbReference type="InterPro" id="IPR028081">
    <property type="entry name" value="Leu-bd"/>
</dbReference>
<dbReference type="PRINTS" id="PR00337">
    <property type="entry name" value="LEUILEVALBP"/>
</dbReference>
<protein>
    <recommendedName>
        <fullName evidence="5">Leucine-binding protein domain-containing protein</fullName>
    </recommendedName>
</protein>
<keyword evidence="3" id="KW-0732">Signal</keyword>
<dbReference type="Proteomes" id="UP000270834">
    <property type="component" value="Unassembled WGS sequence"/>
</dbReference>
<evidence type="ECO:0000256" key="2">
    <source>
        <dbReference type="ARBA" id="ARBA00022448"/>
    </source>
</evidence>
<feature type="domain" description="Leucine-binding protein" evidence="5">
    <location>
        <begin position="68"/>
        <end position="408"/>
    </location>
</feature>
<dbReference type="Gene3D" id="3.40.50.2300">
    <property type="match status" value="2"/>
</dbReference>
<dbReference type="PANTHER" id="PTHR47151:SF2">
    <property type="entry name" value="AMINO ACID BINDING PROTEIN"/>
    <property type="match status" value="1"/>
</dbReference>
<accession>A0A3M5DAN4</accession>
<dbReference type="PANTHER" id="PTHR47151">
    <property type="entry name" value="LEU/ILE/VAL-BINDING ABC TRANSPORTER SUBUNIT"/>
    <property type="match status" value="1"/>
</dbReference>
<comment type="caution">
    <text evidence="6">The sequence shown here is derived from an EMBL/GenBank/DDBJ whole genome shotgun (WGS) entry which is preliminary data.</text>
</comment>
<dbReference type="GO" id="GO:0006865">
    <property type="term" value="P:amino acid transport"/>
    <property type="evidence" value="ECO:0007669"/>
    <property type="project" value="UniProtKB-KW"/>
</dbReference>
<keyword evidence="4" id="KW-0029">Amino-acid transport</keyword>
<proteinExistence type="inferred from homology"/>